<gene>
    <name evidence="2" type="ORF">EIK76_17275</name>
</gene>
<accession>A0A3P3QB29</accession>
<dbReference type="Pfam" id="PF07484">
    <property type="entry name" value="Collar"/>
    <property type="match status" value="1"/>
</dbReference>
<dbReference type="Gene3D" id="3.90.1340.10">
    <property type="entry name" value="Phage tail collar domain"/>
    <property type="match status" value="1"/>
</dbReference>
<dbReference type="AlphaFoldDB" id="A0A3P3QB29"/>
<evidence type="ECO:0000313" key="2">
    <source>
        <dbReference type="EMBL" id="RRJ18401.1"/>
    </source>
</evidence>
<dbReference type="InterPro" id="IPR037053">
    <property type="entry name" value="Phage_tail_collar_dom_sf"/>
</dbReference>
<sequence length="176" mass="18363">MSMPYIGEVRMFAIPFAPRHWADCSGQQLAINQNQALFSLLGTVFGGNGTTTFALPDYRGRTPLGTGTDSSSGITYTSGQSGGLENVTLLTTQIPQHTHLFYASNAAGTTANPATGAYLCAMPTDGSYYVAPDSNLAALAADAIVATGGSQPHSNLQPSLVLRFSIALQGVFPSRN</sequence>
<keyword evidence="3" id="KW-1185">Reference proteome</keyword>
<dbReference type="EMBL" id="RRCF01000009">
    <property type="protein sequence ID" value="RRJ18401.1"/>
    <property type="molecule type" value="Genomic_DNA"/>
</dbReference>
<reference evidence="2 3" key="1">
    <citation type="submission" date="2018-11" db="EMBL/GenBank/DDBJ databases">
        <title>Draft genome analysis of Rheinheimera mesophila isolated from an industrial waste site.</title>
        <authorList>
            <person name="Yu Q."/>
            <person name="Qi Y."/>
            <person name="Zhang H."/>
            <person name="Lu Y."/>
            <person name="Pu J."/>
        </authorList>
    </citation>
    <scope>NUCLEOTIDE SEQUENCE [LARGE SCALE GENOMIC DNA]</scope>
    <source>
        <strain evidence="2 3">IITR13</strain>
    </source>
</reference>
<dbReference type="Proteomes" id="UP000276260">
    <property type="component" value="Unassembled WGS sequence"/>
</dbReference>
<dbReference type="RefSeq" id="WP_125060994.1">
    <property type="nucleotide sequence ID" value="NZ_RRCF01000009.1"/>
</dbReference>
<evidence type="ECO:0000313" key="3">
    <source>
        <dbReference type="Proteomes" id="UP000276260"/>
    </source>
</evidence>
<evidence type="ECO:0000259" key="1">
    <source>
        <dbReference type="Pfam" id="PF07484"/>
    </source>
</evidence>
<comment type="caution">
    <text evidence="2">The sequence shown here is derived from an EMBL/GenBank/DDBJ whole genome shotgun (WGS) entry which is preliminary data.</text>
</comment>
<feature type="domain" description="Phage tail collar" evidence="1">
    <location>
        <begin position="7"/>
        <end position="63"/>
    </location>
</feature>
<protein>
    <submittedName>
        <fullName evidence="2">Phage tail protein</fullName>
    </submittedName>
</protein>
<dbReference type="InterPro" id="IPR011083">
    <property type="entry name" value="Phage_tail_collar_dom"/>
</dbReference>
<dbReference type="SUPFAM" id="SSF88874">
    <property type="entry name" value="Receptor-binding domain of short tail fibre protein gp12"/>
    <property type="match status" value="1"/>
</dbReference>
<name>A0A3P3QB29_9GAMM</name>
<dbReference type="OrthoDB" id="9810174at2"/>
<organism evidence="2 3">
    <name type="scientific">Rheinheimera mesophila</name>
    <dbReference type="NCBI Taxonomy" id="1547515"/>
    <lineage>
        <taxon>Bacteria</taxon>
        <taxon>Pseudomonadati</taxon>
        <taxon>Pseudomonadota</taxon>
        <taxon>Gammaproteobacteria</taxon>
        <taxon>Chromatiales</taxon>
        <taxon>Chromatiaceae</taxon>
        <taxon>Rheinheimera</taxon>
    </lineage>
</organism>
<proteinExistence type="predicted"/>